<dbReference type="Proteomes" id="UP000516305">
    <property type="component" value="Chromosome"/>
</dbReference>
<dbReference type="GO" id="GO:0006260">
    <property type="term" value="P:DNA replication"/>
    <property type="evidence" value="ECO:0007669"/>
    <property type="project" value="UniProtKB-KW"/>
</dbReference>
<dbReference type="EC" id="3.6.1.55" evidence="12"/>
<sequence>MTEVVCAIILNPESKIFAARRAPGKSFAGYWEFPGGKIEEGEKGADALQRELQEELGLDLEIGPSLHAVNWENKTGVFQLEAFICESDLEGMVLQDHDEWGWFEIEDLLEIEMMIADLALLPYLDKYLSQQ</sequence>
<dbReference type="GO" id="GO:0044716">
    <property type="term" value="F:8-oxo-GDP phosphatase activity"/>
    <property type="evidence" value="ECO:0007669"/>
    <property type="project" value="TreeGrafter"/>
</dbReference>
<dbReference type="GO" id="GO:0035539">
    <property type="term" value="F:8-oxo-7,8-dihydrodeoxyguanosine triphosphate pyrophosphatase activity"/>
    <property type="evidence" value="ECO:0007669"/>
    <property type="project" value="UniProtKB-EC"/>
</dbReference>
<organism evidence="19 20">
    <name type="scientific">Croceimicrobium hydrocarbonivorans</name>
    <dbReference type="NCBI Taxonomy" id="2761580"/>
    <lineage>
        <taxon>Bacteria</taxon>
        <taxon>Pseudomonadati</taxon>
        <taxon>Bacteroidota</taxon>
        <taxon>Flavobacteriia</taxon>
        <taxon>Flavobacteriales</taxon>
        <taxon>Owenweeksiaceae</taxon>
        <taxon>Croceimicrobium</taxon>
    </lineage>
</organism>
<evidence type="ECO:0000256" key="8">
    <source>
        <dbReference type="ARBA" id="ARBA00022842"/>
    </source>
</evidence>
<evidence type="ECO:0000256" key="16">
    <source>
        <dbReference type="ARBA" id="ARBA00042798"/>
    </source>
</evidence>
<keyword evidence="7 17" id="KW-0378">Hydrolase</keyword>
<evidence type="ECO:0000256" key="9">
    <source>
        <dbReference type="ARBA" id="ARBA00023204"/>
    </source>
</evidence>
<protein>
    <recommendedName>
        <fullName evidence="13">8-oxo-dGTP diphosphatase</fullName>
        <ecNumber evidence="12">3.6.1.55</ecNumber>
    </recommendedName>
    <alternativeName>
        <fullName evidence="16">7,8-dihydro-8-oxoguanine-triphosphatase</fullName>
    </alternativeName>
    <alternativeName>
        <fullName evidence="15">Mutator protein MutT</fullName>
    </alternativeName>
    <alternativeName>
        <fullName evidence="14">dGTP pyrophosphohydrolase</fullName>
    </alternativeName>
</protein>
<evidence type="ECO:0000313" key="20">
    <source>
        <dbReference type="Proteomes" id="UP000516305"/>
    </source>
</evidence>
<dbReference type="InterPro" id="IPR020084">
    <property type="entry name" value="NUDIX_hydrolase_CS"/>
</dbReference>
<comment type="catalytic activity">
    <reaction evidence="10">
        <text>8-oxo-dGTP + H2O = 8-oxo-dGMP + diphosphate + H(+)</text>
        <dbReference type="Rhea" id="RHEA:31575"/>
        <dbReference type="ChEBI" id="CHEBI:15377"/>
        <dbReference type="ChEBI" id="CHEBI:15378"/>
        <dbReference type="ChEBI" id="CHEBI:33019"/>
        <dbReference type="ChEBI" id="CHEBI:63224"/>
        <dbReference type="ChEBI" id="CHEBI:77896"/>
        <dbReference type="EC" id="3.6.1.55"/>
    </reaction>
</comment>
<dbReference type="AlphaFoldDB" id="A0A7H0VJM6"/>
<proteinExistence type="inferred from homology"/>
<gene>
    <name evidence="19" type="ORF">H4K34_08785</name>
</gene>
<keyword evidence="5" id="KW-0479">Metal-binding</keyword>
<name>A0A7H0VJM6_9FLAO</name>
<dbReference type="InterPro" id="IPR015797">
    <property type="entry name" value="NUDIX_hydrolase-like_dom_sf"/>
</dbReference>
<evidence type="ECO:0000256" key="12">
    <source>
        <dbReference type="ARBA" id="ARBA00038905"/>
    </source>
</evidence>
<dbReference type="GO" id="GO:0044715">
    <property type="term" value="F:8-oxo-dGDP phosphatase activity"/>
    <property type="evidence" value="ECO:0007669"/>
    <property type="project" value="TreeGrafter"/>
</dbReference>
<dbReference type="InterPro" id="IPR000086">
    <property type="entry name" value="NUDIX_hydrolase_dom"/>
</dbReference>
<dbReference type="GO" id="GO:0046872">
    <property type="term" value="F:metal ion binding"/>
    <property type="evidence" value="ECO:0007669"/>
    <property type="project" value="UniProtKB-KW"/>
</dbReference>
<evidence type="ECO:0000256" key="10">
    <source>
        <dbReference type="ARBA" id="ARBA00035861"/>
    </source>
</evidence>
<dbReference type="Pfam" id="PF00293">
    <property type="entry name" value="NUDIX"/>
    <property type="match status" value="1"/>
</dbReference>
<evidence type="ECO:0000256" key="15">
    <source>
        <dbReference type="ARBA" id="ARBA00041979"/>
    </source>
</evidence>
<keyword evidence="8" id="KW-0460">Magnesium</keyword>
<dbReference type="PANTHER" id="PTHR47707:SF1">
    <property type="entry name" value="NUDIX HYDROLASE FAMILY PROTEIN"/>
    <property type="match status" value="1"/>
</dbReference>
<dbReference type="PROSITE" id="PS00893">
    <property type="entry name" value="NUDIX_BOX"/>
    <property type="match status" value="1"/>
</dbReference>
<dbReference type="GO" id="GO:0006281">
    <property type="term" value="P:DNA repair"/>
    <property type="evidence" value="ECO:0007669"/>
    <property type="project" value="UniProtKB-KW"/>
</dbReference>
<dbReference type="PROSITE" id="PS51462">
    <property type="entry name" value="NUDIX"/>
    <property type="match status" value="1"/>
</dbReference>
<dbReference type="EMBL" id="CP060139">
    <property type="protein sequence ID" value="QNR25924.1"/>
    <property type="molecule type" value="Genomic_DNA"/>
</dbReference>
<accession>A0A7H0VJM6</accession>
<feature type="domain" description="Nudix hydrolase" evidence="18">
    <location>
        <begin position="1"/>
        <end position="128"/>
    </location>
</feature>
<dbReference type="SUPFAM" id="SSF55811">
    <property type="entry name" value="Nudix"/>
    <property type="match status" value="1"/>
</dbReference>
<dbReference type="PRINTS" id="PR00502">
    <property type="entry name" value="NUDIXFAMILY"/>
</dbReference>
<evidence type="ECO:0000256" key="14">
    <source>
        <dbReference type="ARBA" id="ARBA00041592"/>
    </source>
</evidence>
<keyword evidence="9" id="KW-0234">DNA repair</keyword>
<evidence type="ECO:0000256" key="5">
    <source>
        <dbReference type="ARBA" id="ARBA00022723"/>
    </source>
</evidence>
<evidence type="ECO:0000256" key="3">
    <source>
        <dbReference type="ARBA" id="ARBA00022457"/>
    </source>
</evidence>
<keyword evidence="6" id="KW-0227">DNA damage</keyword>
<keyword evidence="20" id="KW-1185">Reference proteome</keyword>
<evidence type="ECO:0000256" key="2">
    <source>
        <dbReference type="ARBA" id="ARBA00005582"/>
    </source>
</evidence>
<reference evidence="19 20" key="1">
    <citation type="submission" date="2020-08" db="EMBL/GenBank/DDBJ databases">
        <title>Croceimicrobium hydrocarbonivorans gen. nov., sp. nov., a novel marine bacterium isolated from a bacterial consortium that degrades polyethylene terephthalate.</title>
        <authorList>
            <person name="Liu R."/>
        </authorList>
    </citation>
    <scope>NUCLEOTIDE SEQUENCE [LARGE SCALE GENOMIC DNA]</scope>
    <source>
        <strain evidence="19 20">A20-9</strain>
    </source>
</reference>
<dbReference type="RefSeq" id="WP_210760450.1">
    <property type="nucleotide sequence ID" value="NZ_CP060139.1"/>
</dbReference>
<evidence type="ECO:0000256" key="11">
    <source>
        <dbReference type="ARBA" id="ARBA00036904"/>
    </source>
</evidence>
<dbReference type="InterPro" id="IPR047127">
    <property type="entry name" value="MutT-like"/>
</dbReference>
<evidence type="ECO:0000256" key="17">
    <source>
        <dbReference type="RuleBase" id="RU003476"/>
    </source>
</evidence>
<comment type="catalytic activity">
    <reaction evidence="11">
        <text>8-oxo-GTP + H2O = 8-oxo-GMP + diphosphate + H(+)</text>
        <dbReference type="Rhea" id="RHEA:67616"/>
        <dbReference type="ChEBI" id="CHEBI:15377"/>
        <dbReference type="ChEBI" id="CHEBI:15378"/>
        <dbReference type="ChEBI" id="CHEBI:33019"/>
        <dbReference type="ChEBI" id="CHEBI:143553"/>
        <dbReference type="ChEBI" id="CHEBI:145694"/>
    </reaction>
</comment>
<dbReference type="Gene3D" id="3.90.79.10">
    <property type="entry name" value="Nucleoside Triphosphate Pyrophosphohydrolase"/>
    <property type="match status" value="1"/>
</dbReference>
<dbReference type="GO" id="GO:0008413">
    <property type="term" value="F:8-oxo-7,8-dihydroguanosine triphosphate pyrophosphatase activity"/>
    <property type="evidence" value="ECO:0007669"/>
    <property type="project" value="TreeGrafter"/>
</dbReference>
<evidence type="ECO:0000259" key="18">
    <source>
        <dbReference type="PROSITE" id="PS51462"/>
    </source>
</evidence>
<dbReference type="CDD" id="cd03425">
    <property type="entry name" value="NUDIX_MutT_NudA_like"/>
    <property type="match status" value="1"/>
</dbReference>
<dbReference type="InterPro" id="IPR020476">
    <property type="entry name" value="Nudix_hydrolase"/>
</dbReference>
<evidence type="ECO:0000256" key="4">
    <source>
        <dbReference type="ARBA" id="ARBA00022705"/>
    </source>
</evidence>
<evidence type="ECO:0000256" key="1">
    <source>
        <dbReference type="ARBA" id="ARBA00001946"/>
    </source>
</evidence>
<evidence type="ECO:0000313" key="19">
    <source>
        <dbReference type="EMBL" id="QNR25924.1"/>
    </source>
</evidence>
<dbReference type="KEGG" id="chyd:H4K34_08785"/>
<evidence type="ECO:0000256" key="7">
    <source>
        <dbReference type="ARBA" id="ARBA00022801"/>
    </source>
</evidence>
<dbReference type="PANTHER" id="PTHR47707">
    <property type="entry name" value="8-OXO-DGTP DIPHOSPHATASE"/>
    <property type="match status" value="1"/>
</dbReference>
<comment type="similarity">
    <text evidence="2 17">Belongs to the Nudix hydrolase family.</text>
</comment>
<evidence type="ECO:0000256" key="6">
    <source>
        <dbReference type="ARBA" id="ARBA00022763"/>
    </source>
</evidence>
<comment type="cofactor">
    <cofactor evidence="1">
        <name>Mg(2+)</name>
        <dbReference type="ChEBI" id="CHEBI:18420"/>
    </cofactor>
</comment>
<keyword evidence="3" id="KW-0515">Mutator protein</keyword>
<keyword evidence="4" id="KW-0235">DNA replication</keyword>
<evidence type="ECO:0000256" key="13">
    <source>
        <dbReference type="ARBA" id="ARBA00040794"/>
    </source>
</evidence>